<dbReference type="RefSeq" id="WP_013321560.1">
    <property type="nucleotide sequence ID" value="NC_014501.1"/>
</dbReference>
<dbReference type="Gene3D" id="2.40.10.220">
    <property type="entry name" value="predicted glycosyltransferase like domains"/>
    <property type="match status" value="1"/>
</dbReference>
<dbReference type="KEGG" id="cyj:Cyan7822_1457"/>
<evidence type="ECO:0000259" key="1">
    <source>
        <dbReference type="Pfam" id="PF07238"/>
    </source>
</evidence>
<dbReference type="AlphaFoldDB" id="E0UJU2"/>
<keyword evidence="3" id="KW-1185">Reference proteome</keyword>
<evidence type="ECO:0000313" key="2">
    <source>
        <dbReference type="EMBL" id="ADN13453.1"/>
    </source>
</evidence>
<dbReference type="GO" id="GO:0035438">
    <property type="term" value="F:cyclic-di-GMP binding"/>
    <property type="evidence" value="ECO:0007669"/>
    <property type="project" value="InterPro"/>
</dbReference>
<dbReference type="InterPro" id="IPR027021">
    <property type="entry name" value="C-di-GMP_BP_PA4608"/>
</dbReference>
<dbReference type="OrthoDB" id="370480at2"/>
<evidence type="ECO:0000313" key="3">
    <source>
        <dbReference type="Proteomes" id="UP000008206"/>
    </source>
</evidence>
<dbReference type="SUPFAM" id="SSF141371">
    <property type="entry name" value="PilZ domain-like"/>
    <property type="match status" value="1"/>
</dbReference>
<dbReference type="HOGENOM" id="CLU_146776_0_1_3"/>
<proteinExistence type="predicted"/>
<dbReference type="PIRSF" id="PIRSF028141">
    <property type="entry name" value="C-di-GMP_BP_PA4608"/>
    <property type="match status" value="1"/>
</dbReference>
<dbReference type="EMBL" id="CP002198">
    <property type="protein sequence ID" value="ADN13453.1"/>
    <property type="molecule type" value="Genomic_DNA"/>
</dbReference>
<gene>
    <name evidence="2" type="ordered locus">Cyan7822_1457</name>
</gene>
<dbReference type="Pfam" id="PF07238">
    <property type="entry name" value="PilZ"/>
    <property type="match status" value="1"/>
</dbReference>
<name>E0UJU2_GLOV7</name>
<reference evidence="3" key="1">
    <citation type="journal article" date="2011" name="MBio">
        <title>Novel metabolic attributes of the genus Cyanothece, comprising a group of unicellular nitrogen-fixing Cyanobacteria.</title>
        <authorList>
            <person name="Bandyopadhyay A."/>
            <person name="Elvitigala T."/>
            <person name="Welsh E."/>
            <person name="Stockel J."/>
            <person name="Liberton M."/>
            <person name="Min H."/>
            <person name="Sherman L.A."/>
            <person name="Pakrasi H.B."/>
        </authorList>
    </citation>
    <scope>NUCLEOTIDE SEQUENCE [LARGE SCALE GENOMIC DNA]</scope>
    <source>
        <strain evidence="3">PCC 7822</strain>
    </source>
</reference>
<dbReference type="Proteomes" id="UP000008206">
    <property type="component" value="Chromosome"/>
</dbReference>
<feature type="domain" description="PilZ" evidence="1">
    <location>
        <begin position="3"/>
        <end position="98"/>
    </location>
</feature>
<dbReference type="STRING" id="497965.Cyan7822_1457"/>
<sequence length="120" mass="13813">MNERRRFSRVNIIFEAEVEFQGRVYSAEIINLALKGVLLTIKDFAGKKNDLCEISITVSEDVIMTFQSKLVHHQGNNFGFKFETSDLDSISHLRKCLEFNVNDPKIIEEELFFLATGHSE</sequence>
<organism evidence="2 3">
    <name type="scientific">Gloeothece verrucosa (strain PCC 7822)</name>
    <name type="common">Cyanothece sp. (strain PCC 7822)</name>
    <dbReference type="NCBI Taxonomy" id="497965"/>
    <lineage>
        <taxon>Bacteria</taxon>
        <taxon>Bacillati</taxon>
        <taxon>Cyanobacteriota</taxon>
        <taxon>Cyanophyceae</taxon>
        <taxon>Oscillatoriophycideae</taxon>
        <taxon>Chroococcales</taxon>
        <taxon>Aphanothecaceae</taxon>
        <taxon>Gloeothece</taxon>
        <taxon>Gloeothece verrucosa</taxon>
    </lineage>
</organism>
<protein>
    <submittedName>
        <fullName evidence="2">Type IV pilus assembly PilZ</fullName>
    </submittedName>
</protein>
<dbReference type="InterPro" id="IPR009875">
    <property type="entry name" value="PilZ_domain"/>
</dbReference>
<accession>E0UJU2</accession>